<evidence type="ECO:0000313" key="2">
    <source>
        <dbReference type="Proteomes" id="UP000199341"/>
    </source>
</evidence>
<proteinExistence type="predicted"/>
<dbReference type="Proteomes" id="UP000199341">
    <property type="component" value="Unassembled WGS sequence"/>
</dbReference>
<protein>
    <recommendedName>
        <fullName evidence="3">DUF4241 domain-containing protein</fullName>
    </recommendedName>
</protein>
<dbReference type="OrthoDB" id="9789980at2"/>
<sequence>MAVSPPDFARLLTAGGPYPFPVEGLEARIRVLPGVPLSLPSGRVVAIEPFMAGGDDADAMAFTARVAPGTYQVVLSEIVLLDAGGRVKDRRVAAARLVVRDEPVARWELAVTAGQDPARLGDDEYFGYPVDGGTGCFLDAETYRALEAEEDFGDRVFDAMYPGDSVTVPSPITLAVGEDPTAVVFFTTGFGDGAYATWVGRTAAGEVACFVTDFVTLSDEDEDEDEDGDEDQKD</sequence>
<organism evidence="1 2">
    <name type="scientific">Actinacidiphila guanduensis</name>
    <dbReference type="NCBI Taxonomy" id="310781"/>
    <lineage>
        <taxon>Bacteria</taxon>
        <taxon>Bacillati</taxon>
        <taxon>Actinomycetota</taxon>
        <taxon>Actinomycetes</taxon>
        <taxon>Kitasatosporales</taxon>
        <taxon>Streptomycetaceae</taxon>
        <taxon>Actinacidiphila</taxon>
    </lineage>
</organism>
<name>A0A1H0D4T2_9ACTN</name>
<evidence type="ECO:0000313" key="1">
    <source>
        <dbReference type="EMBL" id="SDN65106.1"/>
    </source>
</evidence>
<gene>
    <name evidence="1" type="ORF">SAMN05216259_10569</name>
</gene>
<dbReference type="Pfam" id="PF14025">
    <property type="entry name" value="DUF4241"/>
    <property type="match status" value="1"/>
</dbReference>
<dbReference type="AlphaFoldDB" id="A0A1H0D4T2"/>
<reference evidence="1 2" key="1">
    <citation type="submission" date="2016-10" db="EMBL/GenBank/DDBJ databases">
        <authorList>
            <person name="de Groot N.N."/>
        </authorList>
    </citation>
    <scope>NUCLEOTIDE SEQUENCE [LARGE SCALE GENOMIC DNA]</scope>
    <source>
        <strain evidence="1 2">CGMCC 4.2022</strain>
    </source>
</reference>
<dbReference type="EMBL" id="FNIE01000005">
    <property type="protein sequence ID" value="SDN65106.1"/>
    <property type="molecule type" value="Genomic_DNA"/>
</dbReference>
<accession>A0A1H0D4T2</accession>
<dbReference type="InterPro" id="IPR025335">
    <property type="entry name" value="DUF4241"/>
</dbReference>
<dbReference type="RefSeq" id="WP_093784380.1">
    <property type="nucleotide sequence ID" value="NZ_FNIE01000005.1"/>
</dbReference>
<dbReference type="STRING" id="310781.SAMN05216259_10569"/>
<evidence type="ECO:0008006" key="3">
    <source>
        <dbReference type="Google" id="ProtNLM"/>
    </source>
</evidence>
<keyword evidence="2" id="KW-1185">Reference proteome</keyword>